<dbReference type="PANTHER" id="PTHR24020:SF84">
    <property type="entry name" value="VWFA DOMAIN-CONTAINING PROTEIN"/>
    <property type="match status" value="1"/>
</dbReference>
<keyword evidence="3" id="KW-1185">Reference proteome</keyword>
<dbReference type="Pfam" id="PF00092">
    <property type="entry name" value="VWA"/>
    <property type="match status" value="1"/>
</dbReference>
<dbReference type="AlphaFoldDB" id="A0A8S4PF57"/>
<feature type="domain" description="VWFA" evidence="1">
    <location>
        <begin position="139"/>
        <end position="334"/>
    </location>
</feature>
<dbReference type="PROSITE" id="PS50234">
    <property type="entry name" value="VWFA"/>
    <property type="match status" value="1"/>
</dbReference>
<dbReference type="EMBL" id="CAIIXF020000008">
    <property type="protein sequence ID" value="CAH1792230.1"/>
    <property type="molecule type" value="Genomic_DNA"/>
</dbReference>
<dbReference type="Proteomes" id="UP000749559">
    <property type="component" value="Unassembled WGS sequence"/>
</dbReference>
<accession>A0A8S4PF57</accession>
<organism evidence="2 3">
    <name type="scientific">Owenia fusiformis</name>
    <name type="common">Polychaete worm</name>
    <dbReference type="NCBI Taxonomy" id="6347"/>
    <lineage>
        <taxon>Eukaryota</taxon>
        <taxon>Metazoa</taxon>
        <taxon>Spiralia</taxon>
        <taxon>Lophotrochozoa</taxon>
        <taxon>Annelida</taxon>
        <taxon>Polychaeta</taxon>
        <taxon>Sedentaria</taxon>
        <taxon>Canalipalpata</taxon>
        <taxon>Sabellida</taxon>
        <taxon>Oweniida</taxon>
        <taxon>Oweniidae</taxon>
        <taxon>Owenia</taxon>
    </lineage>
</organism>
<sequence length="342" mass="39361">MIHKTRNWEFISLIKGTRRDRDKFEIVALWVISFYCGRGQAADIDSNQCDPYRMKYIYDHDQSDFEQSDCHYYMCSSSRIYERQKCPDGKGVSDLFKIKYENYSQGQSYDPCTKYTTACKRTLAEKGLTEFEVPVCGQDFVFIADISCSISPTDKEKIRRFLISVVKRIPVRPPFSQVAILLYSEVTYHIAYLDSYRRSKLVKVLENMELIPKTCGTATFSALKEAREVYFQEKNGHRPNKKKIAILITDGRTFPGKRKQETLDEAKKNDEAGIISYVVAVPNQTQQGKLVGFDEWDAIATGNAVKPGPENRTIDSNVYALESFEELRETISQIVYDTCKNM</sequence>
<dbReference type="SUPFAM" id="SSF53300">
    <property type="entry name" value="vWA-like"/>
    <property type="match status" value="1"/>
</dbReference>
<reference evidence="2" key="1">
    <citation type="submission" date="2022-03" db="EMBL/GenBank/DDBJ databases">
        <authorList>
            <person name="Martin C."/>
        </authorList>
    </citation>
    <scope>NUCLEOTIDE SEQUENCE</scope>
</reference>
<dbReference type="CDD" id="cd01450">
    <property type="entry name" value="vWFA_subfamily_ECM"/>
    <property type="match status" value="1"/>
</dbReference>
<evidence type="ECO:0000313" key="2">
    <source>
        <dbReference type="EMBL" id="CAH1792230.1"/>
    </source>
</evidence>
<protein>
    <recommendedName>
        <fullName evidence="1">VWFA domain-containing protein</fullName>
    </recommendedName>
</protein>
<evidence type="ECO:0000259" key="1">
    <source>
        <dbReference type="PROSITE" id="PS50234"/>
    </source>
</evidence>
<dbReference type="InterPro" id="IPR036465">
    <property type="entry name" value="vWFA_dom_sf"/>
</dbReference>
<dbReference type="PANTHER" id="PTHR24020">
    <property type="entry name" value="COLLAGEN ALPHA"/>
    <property type="match status" value="1"/>
</dbReference>
<proteinExistence type="predicted"/>
<gene>
    <name evidence="2" type="ORF">OFUS_LOCUS17231</name>
</gene>
<name>A0A8S4PF57_OWEFU</name>
<dbReference type="SMART" id="SM00327">
    <property type="entry name" value="VWA"/>
    <property type="match status" value="1"/>
</dbReference>
<evidence type="ECO:0000313" key="3">
    <source>
        <dbReference type="Proteomes" id="UP000749559"/>
    </source>
</evidence>
<dbReference type="InterPro" id="IPR050525">
    <property type="entry name" value="ECM_Assembly_Org"/>
</dbReference>
<dbReference type="OrthoDB" id="6132182at2759"/>
<dbReference type="Gene3D" id="3.40.50.410">
    <property type="entry name" value="von Willebrand factor, type A domain"/>
    <property type="match status" value="1"/>
</dbReference>
<comment type="caution">
    <text evidence="2">The sequence shown here is derived from an EMBL/GenBank/DDBJ whole genome shotgun (WGS) entry which is preliminary data.</text>
</comment>
<dbReference type="InterPro" id="IPR002035">
    <property type="entry name" value="VWF_A"/>
</dbReference>